<protein>
    <recommendedName>
        <fullName evidence="1">Bro-N domain-containing protein</fullName>
    </recommendedName>
</protein>
<evidence type="ECO:0000259" key="1">
    <source>
        <dbReference type="SMART" id="SM01040"/>
    </source>
</evidence>
<dbReference type="RefSeq" id="WP_240832366.1">
    <property type="nucleotide sequence ID" value="NZ_JAKWBL010000004.1"/>
</dbReference>
<dbReference type="Proteomes" id="UP001202248">
    <property type="component" value="Unassembled WGS sequence"/>
</dbReference>
<dbReference type="Pfam" id="PF02498">
    <property type="entry name" value="Bro-N"/>
    <property type="match status" value="1"/>
</dbReference>
<proteinExistence type="predicted"/>
<dbReference type="EMBL" id="JAKWBL010000004">
    <property type="protein sequence ID" value="MCH5600317.1"/>
    <property type="molecule type" value="Genomic_DNA"/>
</dbReference>
<reference evidence="2 3" key="1">
    <citation type="submission" date="2022-02" db="EMBL/GenBank/DDBJ databases">
        <authorList>
            <person name="Min J."/>
        </authorList>
    </citation>
    <scope>NUCLEOTIDE SEQUENCE [LARGE SCALE GENOMIC DNA]</scope>
    <source>
        <strain evidence="2 3">GR10-1</strain>
    </source>
</reference>
<dbReference type="InterPro" id="IPR003497">
    <property type="entry name" value="BRO_N_domain"/>
</dbReference>
<evidence type="ECO:0000313" key="3">
    <source>
        <dbReference type="Proteomes" id="UP001202248"/>
    </source>
</evidence>
<feature type="domain" description="Bro-N" evidence="1">
    <location>
        <begin position="14"/>
        <end position="103"/>
    </location>
</feature>
<dbReference type="SMART" id="SM01040">
    <property type="entry name" value="Bro-N"/>
    <property type="match status" value="1"/>
</dbReference>
<accession>A0ABS9SPN4</accession>
<gene>
    <name evidence="2" type="ORF">MKP09_21550</name>
</gene>
<keyword evidence="3" id="KW-1185">Reference proteome</keyword>
<comment type="caution">
    <text evidence="2">The sequence shown here is derived from an EMBL/GenBank/DDBJ whole genome shotgun (WGS) entry which is preliminary data.</text>
</comment>
<name>A0ABS9SPN4_9BACT</name>
<evidence type="ECO:0000313" key="2">
    <source>
        <dbReference type="EMBL" id="MCH5600317.1"/>
    </source>
</evidence>
<organism evidence="2 3">
    <name type="scientific">Niabella ginsengisoli</name>
    <dbReference type="NCBI Taxonomy" id="522298"/>
    <lineage>
        <taxon>Bacteria</taxon>
        <taxon>Pseudomonadati</taxon>
        <taxon>Bacteroidota</taxon>
        <taxon>Chitinophagia</taxon>
        <taxon>Chitinophagales</taxon>
        <taxon>Chitinophagaceae</taxon>
        <taxon>Niabella</taxon>
    </lineage>
</organism>
<sequence>MKKETSIQLFEQKQVRSLWNEEEEKWYFSIIDVIEILTESTNARKYWSVLKLRLKKEGSELATNCSQLKLQSSDGKYYNTDVADTEQLFRLIQYIPSKKARID</sequence>